<dbReference type="HAMAP" id="MF_00074">
    <property type="entry name" value="16SrRNA_methyltr_G"/>
    <property type="match status" value="1"/>
</dbReference>
<evidence type="ECO:0000313" key="7">
    <source>
        <dbReference type="EMBL" id="TCT11892.1"/>
    </source>
</evidence>
<keyword evidence="3 6" id="KW-0489">Methyltransferase</keyword>
<evidence type="ECO:0000256" key="3">
    <source>
        <dbReference type="ARBA" id="ARBA00022603"/>
    </source>
</evidence>
<keyword evidence="1 6" id="KW-0963">Cytoplasm</keyword>
<dbReference type="GO" id="GO:0070043">
    <property type="term" value="F:rRNA (guanine-N7-)-methyltransferase activity"/>
    <property type="evidence" value="ECO:0007669"/>
    <property type="project" value="UniProtKB-UniRule"/>
</dbReference>
<evidence type="ECO:0000256" key="6">
    <source>
        <dbReference type="HAMAP-Rule" id="MF_00074"/>
    </source>
</evidence>
<comment type="caution">
    <text evidence="7">The sequence shown here is derived from an EMBL/GenBank/DDBJ whole genome shotgun (WGS) entry which is preliminary data.</text>
</comment>
<comment type="similarity">
    <text evidence="6">Belongs to the methyltransferase superfamily. RNA methyltransferase RsmG family.</text>
</comment>
<dbReference type="InterPro" id="IPR029063">
    <property type="entry name" value="SAM-dependent_MTases_sf"/>
</dbReference>
<comment type="catalytic activity">
    <reaction evidence="6">
        <text>guanosine(527) in 16S rRNA + S-adenosyl-L-methionine = N(7)-methylguanosine(527) in 16S rRNA + S-adenosyl-L-homocysteine</text>
        <dbReference type="Rhea" id="RHEA:42732"/>
        <dbReference type="Rhea" id="RHEA-COMP:10209"/>
        <dbReference type="Rhea" id="RHEA-COMP:10210"/>
        <dbReference type="ChEBI" id="CHEBI:57856"/>
        <dbReference type="ChEBI" id="CHEBI:59789"/>
        <dbReference type="ChEBI" id="CHEBI:74269"/>
        <dbReference type="ChEBI" id="CHEBI:74480"/>
        <dbReference type="EC" id="2.1.1.170"/>
    </reaction>
</comment>
<keyword evidence="2 6" id="KW-0698">rRNA processing</keyword>
<feature type="binding site" evidence="6">
    <location>
        <begin position="129"/>
        <end position="130"/>
    </location>
    <ligand>
        <name>S-adenosyl-L-methionine</name>
        <dbReference type="ChEBI" id="CHEBI:59789"/>
    </ligand>
</feature>
<evidence type="ECO:0000256" key="2">
    <source>
        <dbReference type="ARBA" id="ARBA00022552"/>
    </source>
</evidence>
<reference evidence="7 8" key="1">
    <citation type="submission" date="2019-03" db="EMBL/GenBank/DDBJ databases">
        <title>Genomic Encyclopedia of Type Strains, Phase IV (KMG-IV): sequencing the most valuable type-strain genomes for metagenomic binning, comparative biology and taxonomic classification.</title>
        <authorList>
            <person name="Goeker M."/>
        </authorList>
    </citation>
    <scope>NUCLEOTIDE SEQUENCE [LARGE SCALE GENOMIC DNA]</scope>
    <source>
        <strain evidence="7 8">DSM 19345</strain>
    </source>
</reference>
<feature type="binding site" evidence="6">
    <location>
        <position position="76"/>
    </location>
    <ligand>
        <name>S-adenosyl-L-methionine</name>
        <dbReference type="ChEBI" id="CHEBI:59789"/>
    </ligand>
</feature>
<comment type="function">
    <text evidence="6">Specifically methylates the N7 position of guanine in position 527 of 16S rRNA.</text>
</comment>
<comment type="caution">
    <text evidence="6">Lacks conserved residue(s) required for the propagation of feature annotation.</text>
</comment>
<dbReference type="NCBIfam" id="TIGR00138">
    <property type="entry name" value="rsmG_gidB"/>
    <property type="match status" value="1"/>
</dbReference>
<keyword evidence="8" id="KW-1185">Reference proteome</keyword>
<feature type="binding site" evidence="6">
    <location>
        <position position="146"/>
    </location>
    <ligand>
        <name>S-adenosyl-L-methionine</name>
        <dbReference type="ChEBI" id="CHEBI:59789"/>
    </ligand>
</feature>
<evidence type="ECO:0000256" key="1">
    <source>
        <dbReference type="ARBA" id="ARBA00022490"/>
    </source>
</evidence>
<dbReference type="EC" id="2.1.1.170" evidence="6"/>
<dbReference type="InterPro" id="IPR003682">
    <property type="entry name" value="rRNA_ssu_MeTfrase_G"/>
</dbReference>
<accession>A0A4R3MFF5</accession>
<dbReference type="OrthoDB" id="9808773at2"/>
<dbReference type="PANTHER" id="PTHR31760:SF0">
    <property type="entry name" value="S-ADENOSYL-L-METHIONINE-DEPENDENT METHYLTRANSFERASES SUPERFAMILY PROTEIN"/>
    <property type="match status" value="1"/>
</dbReference>
<dbReference type="PANTHER" id="PTHR31760">
    <property type="entry name" value="S-ADENOSYL-L-METHIONINE-DEPENDENT METHYLTRANSFERASES SUPERFAMILY PROTEIN"/>
    <property type="match status" value="1"/>
</dbReference>
<protein>
    <recommendedName>
        <fullName evidence="6">Ribosomal RNA small subunit methyltransferase G</fullName>
        <ecNumber evidence="6">2.1.1.170</ecNumber>
    </recommendedName>
    <alternativeName>
        <fullName evidence="6">16S rRNA 7-methylguanosine methyltransferase</fullName>
        <shortName evidence="6">16S rRNA m7G methyltransferase</shortName>
    </alternativeName>
</protein>
<keyword evidence="4 6" id="KW-0808">Transferase</keyword>
<dbReference type="GO" id="GO:0005829">
    <property type="term" value="C:cytosol"/>
    <property type="evidence" value="ECO:0007669"/>
    <property type="project" value="TreeGrafter"/>
</dbReference>
<dbReference type="EMBL" id="SMAK01000003">
    <property type="protein sequence ID" value="TCT11892.1"/>
    <property type="molecule type" value="Genomic_DNA"/>
</dbReference>
<gene>
    <name evidence="6" type="primary">rsmG</name>
    <name evidence="7" type="ORF">EDC22_103205</name>
</gene>
<proteinExistence type="inferred from homology"/>
<organism evidence="7 8">
    <name type="scientific">Tepidamorphus gemmatus</name>
    <dbReference type="NCBI Taxonomy" id="747076"/>
    <lineage>
        <taxon>Bacteria</taxon>
        <taxon>Pseudomonadati</taxon>
        <taxon>Pseudomonadota</taxon>
        <taxon>Alphaproteobacteria</taxon>
        <taxon>Hyphomicrobiales</taxon>
        <taxon>Tepidamorphaceae</taxon>
        <taxon>Tepidamorphus</taxon>
    </lineage>
</organism>
<evidence type="ECO:0000256" key="5">
    <source>
        <dbReference type="ARBA" id="ARBA00022691"/>
    </source>
</evidence>
<dbReference type="Proteomes" id="UP000295678">
    <property type="component" value="Unassembled WGS sequence"/>
</dbReference>
<sequence length="228" mass="24571">MMADRAGGLALLESITDVSRETRDRLDRYADLLRRWSSAKNLVGPDTLSRLWTRHIADSAQAQACLPAARRWADLGSGAGLPGLIIAILLADRPGACVDLVESNGRKCAFLRAAQRATGAAAQIQCRRIEDYVVTAPADIEAVSARALAPLDRLLTLAFPLLARGAVGVFHKGQDVERELTRASICWKFTHELIPSRTQPGAAIVIVRNCVARDRQSGDGSHCPEAGI</sequence>
<evidence type="ECO:0000256" key="4">
    <source>
        <dbReference type="ARBA" id="ARBA00022679"/>
    </source>
</evidence>
<evidence type="ECO:0000313" key="8">
    <source>
        <dbReference type="Proteomes" id="UP000295678"/>
    </source>
</evidence>
<dbReference type="Pfam" id="PF02527">
    <property type="entry name" value="GidB"/>
    <property type="match status" value="1"/>
</dbReference>
<dbReference type="AlphaFoldDB" id="A0A4R3MFF5"/>
<feature type="binding site" evidence="6">
    <location>
        <position position="81"/>
    </location>
    <ligand>
        <name>S-adenosyl-L-methionine</name>
        <dbReference type="ChEBI" id="CHEBI:59789"/>
    </ligand>
</feature>
<comment type="subcellular location">
    <subcellularLocation>
        <location evidence="6">Cytoplasm</location>
    </subcellularLocation>
</comment>
<keyword evidence="5 6" id="KW-0949">S-adenosyl-L-methionine</keyword>
<dbReference type="SUPFAM" id="SSF53335">
    <property type="entry name" value="S-adenosyl-L-methionine-dependent methyltransferases"/>
    <property type="match status" value="1"/>
</dbReference>
<name>A0A4R3MFF5_9HYPH</name>
<dbReference type="Gene3D" id="3.40.50.150">
    <property type="entry name" value="Vaccinia Virus protein VP39"/>
    <property type="match status" value="1"/>
</dbReference>